<accession>A0A836BNV9</accession>
<dbReference type="GO" id="GO:0071944">
    <property type="term" value="C:cell periphery"/>
    <property type="evidence" value="ECO:0007669"/>
    <property type="project" value="TreeGrafter"/>
</dbReference>
<dbReference type="Proteomes" id="UP000612055">
    <property type="component" value="Unassembled WGS sequence"/>
</dbReference>
<feature type="region of interest" description="Disordered" evidence="1">
    <location>
        <begin position="671"/>
        <end position="703"/>
    </location>
</feature>
<dbReference type="GO" id="GO:0046513">
    <property type="term" value="P:ceramide biosynthetic process"/>
    <property type="evidence" value="ECO:0007669"/>
    <property type="project" value="TreeGrafter"/>
</dbReference>
<feature type="compositionally biased region" description="Basic residues" evidence="1">
    <location>
        <begin position="693"/>
        <end position="703"/>
    </location>
</feature>
<sequence length="703" mass="76793">MSEQKQAAYDVSVDVSRIFEAHILRYIAFCLPINDIACALRPTNKATWEALQECALIFLGDPVPPAVFAAHWSDPNAVRGLTRVQRTRLLSLTAATGDLANLEVAVAAAGLVPTADSVSAAAAAGELEACTWLLERGLGSRAWELDRALSAAARANQRPACEWLLGHGASLAEPPGWGAEDAVTSAARGAHLDMVGWLLDQGAAPSEHTYGVVLVAAAKGERPDLLERLLSKMPEGAVWGAILAAAEAGLPELMHRLYEQQFPERRVPPPDDLARLLRTVATGCDLATLQHWWHRLRGSREPSHEAKAAVIRAAAAAHTPDWRAKVTWLAEQGLPTASVGLEAAGCPDAVERLTWLQQELGYCPQVDCLAFAVGGGNEGTVRFLLSQDLQGTFDEENTSRLLGPALVNVTFTCRERLYEGPPRRTLELLRLVREAGRLPALPCLGQVFELALYGGHLEAASWLLEECTARNPGFRLSASHLAWGARSGSVRVMEWLRERGCPLGPEAWDMQADEGERRPDEDAYPPQVGAADSGCQAALEWLAEAGCEMPTYGEPYVTAAVNGDLRTLAVLRRLRVPLGTNSGALQLVMCYGAPLPAVRQLAGMLAEEAIPVPWAEAKKTMEGVLEYQRWGAWCERRRGAEDDDGWDNRNERMRGEEWFEELLAWIEAQRAAADKESRERRWGREGGRSGSGRGRKTRSRECW</sequence>
<dbReference type="GO" id="GO:0016020">
    <property type="term" value="C:membrane"/>
    <property type="evidence" value="ECO:0007669"/>
    <property type="project" value="TreeGrafter"/>
</dbReference>
<dbReference type="GO" id="GO:0004620">
    <property type="term" value="F:phospholipase activity"/>
    <property type="evidence" value="ECO:0007669"/>
    <property type="project" value="TreeGrafter"/>
</dbReference>
<evidence type="ECO:0000313" key="2">
    <source>
        <dbReference type="EMBL" id="KAG2482008.1"/>
    </source>
</evidence>
<dbReference type="AlphaFoldDB" id="A0A836BNV9"/>
<reference evidence="2" key="1">
    <citation type="journal article" date="2020" name="bioRxiv">
        <title>Comparative genomics of Chlamydomonas.</title>
        <authorList>
            <person name="Craig R.J."/>
            <person name="Hasan A.R."/>
            <person name="Ness R.W."/>
            <person name="Keightley P.D."/>
        </authorList>
    </citation>
    <scope>NUCLEOTIDE SEQUENCE</scope>
    <source>
        <strain evidence="2">CCAP 11/70</strain>
    </source>
</reference>
<feature type="compositionally biased region" description="Basic and acidic residues" evidence="1">
    <location>
        <begin position="672"/>
        <end position="687"/>
    </location>
</feature>
<evidence type="ECO:0000313" key="3">
    <source>
        <dbReference type="Proteomes" id="UP000612055"/>
    </source>
</evidence>
<dbReference type="SUPFAM" id="SSF48403">
    <property type="entry name" value="Ankyrin repeat"/>
    <property type="match status" value="1"/>
</dbReference>
<name>A0A836BNV9_9CHLO</name>
<dbReference type="InterPro" id="IPR036770">
    <property type="entry name" value="Ankyrin_rpt-contain_sf"/>
</dbReference>
<dbReference type="Gene3D" id="1.25.40.20">
    <property type="entry name" value="Ankyrin repeat-containing domain"/>
    <property type="match status" value="2"/>
</dbReference>
<keyword evidence="3" id="KW-1185">Reference proteome</keyword>
<gene>
    <name evidence="2" type="ORF">HYH03_019032</name>
</gene>
<comment type="caution">
    <text evidence="2">The sequence shown here is derived from an EMBL/GenBank/DDBJ whole genome shotgun (WGS) entry which is preliminary data.</text>
</comment>
<dbReference type="PANTHER" id="PTHR12393">
    <property type="entry name" value="SPHINGOMYELIN PHOSPHODIESTERASE RELATED"/>
    <property type="match status" value="1"/>
</dbReference>
<proteinExistence type="predicted"/>
<evidence type="ECO:0000256" key="1">
    <source>
        <dbReference type="SAM" id="MobiDB-lite"/>
    </source>
</evidence>
<protein>
    <submittedName>
        <fullName evidence="2">Uncharacterized protein</fullName>
    </submittedName>
</protein>
<dbReference type="GO" id="GO:0030149">
    <property type="term" value="P:sphingolipid catabolic process"/>
    <property type="evidence" value="ECO:0007669"/>
    <property type="project" value="TreeGrafter"/>
</dbReference>
<dbReference type="PANTHER" id="PTHR12393:SF6">
    <property type="entry name" value="SPHINGOMYELIN PHOSPHODIESTERASE 2"/>
    <property type="match status" value="1"/>
</dbReference>
<organism evidence="2 3">
    <name type="scientific">Edaphochlamys debaryana</name>
    <dbReference type="NCBI Taxonomy" id="47281"/>
    <lineage>
        <taxon>Eukaryota</taxon>
        <taxon>Viridiplantae</taxon>
        <taxon>Chlorophyta</taxon>
        <taxon>core chlorophytes</taxon>
        <taxon>Chlorophyceae</taxon>
        <taxon>CS clade</taxon>
        <taxon>Chlamydomonadales</taxon>
        <taxon>Chlamydomonadales incertae sedis</taxon>
        <taxon>Edaphochlamys</taxon>
    </lineage>
</organism>
<dbReference type="EMBL" id="JAEHOE010000297">
    <property type="protein sequence ID" value="KAG2482008.1"/>
    <property type="molecule type" value="Genomic_DNA"/>
</dbReference>
<dbReference type="GO" id="GO:0005783">
    <property type="term" value="C:endoplasmic reticulum"/>
    <property type="evidence" value="ECO:0007669"/>
    <property type="project" value="TreeGrafter"/>
</dbReference>